<reference evidence="1 2" key="1">
    <citation type="submission" date="2021-05" db="EMBL/GenBank/DDBJ databases">
        <title>Genome Assembly of Synthetic Allotetraploid Brassica napus Reveals Homoeologous Exchanges between Subgenomes.</title>
        <authorList>
            <person name="Davis J.T."/>
        </authorList>
    </citation>
    <scope>NUCLEOTIDE SEQUENCE [LARGE SCALE GENOMIC DNA]</scope>
    <source>
        <strain evidence="2">cv. Da-Ae</strain>
        <tissue evidence="1">Seedling</tissue>
    </source>
</reference>
<evidence type="ECO:0000313" key="2">
    <source>
        <dbReference type="Proteomes" id="UP000824890"/>
    </source>
</evidence>
<sequence>MDGKRTATGGQIKGDESPAGYMLLPCSVQLDKLEKLEVILWSSLNLGLLACMKENQKKQRQGDNVFSAYPQMDGKGTATGGQFKADDFPAGYMLLTSSVQLDFKRSLFTVESLACLKENQQKQRQGDNVFTIYLQMDGKRTATGGQFKDNDSPAGYMLLSFSVQLERQGDNVFAIYPPMDGKGTTTGGQFKADDSPAGYMLLSCSVQLGKLEKL</sequence>
<dbReference type="EMBL" id="JAGKQM010000002">
    <property type="protein sequence ID" value="KAH0939143.1"/>
    <property type="molecule type" value="Genomic_DNA"/>
</dbReference>
<organism evidence="1 2">
    <name type="scientific">Brassica napus</name>
    <name type="common">Rape</name>
    <dbReference type="NCBI Taxonomy" id="3708"/>
    <lineage>
        <taxon>Eukaryota</taxon>
        <taxon>Viridiplantae</taxon>
        <taxon>Streptophyta</taxon>
        <taxon>Embryophyta</taxon>
        <taxon>Tracheophyta</taxon>
        <taxon>Spermatophyta</taxon>
        <taxon>Magnoliopsida</taxon>
        <taxon>eudicotyledons</taxon>
        <taxon>Gunneridae</taxon>
        <taxon>Pentapetalae</taxon>
        <taxon>rosids</taxon>
        <taxon>malvids</taxon>
        <taxon>Brassicales</taxon>
        <taxon>Brassicaceae</taxon>
        <taxon>Brassiceae</taxon>
        <taxon>Brassica</taxon>
    </lineage>
</organism>
<accession>A0ABQ8EEG3</accession>
<protein>
    <submittedName>
        <fullName evidence="1">Uncharacterized protein</fullName>
    </submittedName>
</protein>
<dbReference type="Proteomes" id="UP000824890">
    <property type="component" value="Unassembled WGS sequence"/>
</dbReference>
<gene>
    <name evidence="1" type="ORF">HID58_006604</name>
</gene>
<keyword evidence="2" id="KW-1185">Reference proteome</keyword>
<name>A0ABQ8EEG3_BRANA</name>
<comment type="caution">
    <text evidence="1">The sequence shown here is derived from an EMBL/GenBank/DDBJ whole genome shotgun (WGS) entry which is preliminary data.</text>
</comment>
<proteinExistence type="predicted"/>
<evidence type="ECO:0000313" key="1">
    <source>
        <dbReference type="EMBL" id="KAH0939143.1"/>
    </source>
</evidence>